<organism evidence="3 4">
    <name type="scientific">Campylobacter hyointestinalis subsp. lawsonii</name>
    <dbReference type="NCBI Taxonomy" id="91353"/>
    <lineage>
        <taxon>Bacteria</taxon>
        <taxon>Pseudomonadati</taxon>
        <taxon>Campylobacterota</taxon>
        <taxon>Epsilonproteobacteria</taxon>
        <taxon>Campylobacterales</taxon>
        <taxon>Campylobacteraceae</taxon>
        <taxon>Campylobacter</taxon>
    </lineage>
</organism>
<dbReference type="GeneID" id="56510806"/>
<comment type="caution">
    <text evidence="3">The sequence shown here is derived from an EMBL/GenBank/DDBJ whole genome shotgun (WGS) entry which is preliminary data.</text>
</comment>
<dbReference type="PROSITE" id="PS50983">
    <property type="entry name" value="FE_B12_PBP"/>
    <property type="match status" value="1"/>
</dbReference>
<proteinExistence type="predicted"/>
<dbReference type="EMBL" id="VZON01000010">
    <property type="protein sequence ID" value="KAB0611230.1"/>
    <property type="molecule type" value="Genomic_DNA"/>
</dbReference>
<dbReference type="GO" id="GO:0071281">
    <property type="term" value="P:cellular response to iron ion"/>
    <property type="evidence" value="ECO:0007669"/>
    <property type="project" value="TreeGrafter"/>
</dbReference>
<protein>
    <submittedName>
        <fullName evidence="3">ABC transporter substrate-binding protein</fullName>
    </submittedName>
</protein>
<dbReference type="PANTHER" id="PTHR30535:SF34">
    <property type="entry name" value="MOLYBDATE-BINDING PROTEIN MOLA"/>
    <property type="match status" value="1"/>
</dbReference>
<sequence>MKKFVILILVAFFALNLDAKRLVVLDPAIVEMLYMLQAQDEIVAIAQPTTSAIWPENLTKNLPSVGTYTKPNLEKIIELKPDLVIASFHSINIVSELKKFDINVTIYEANSLENIYSNLEQIGKIVQKSYKANEIITSLKNSLNSATNHDKFQGKKIAILFSVNPIMAFNDQTLPGDIASKLGLKNIATDTKAKSPTLSIETLLAANPDFIIVIGDNEQKNSLIKSYPALKSIKAAKNGKIISIPSSLILRGTPRIAEGIEILLKEMR</sequence>
<dbReference type="Gene3D" id="3.40.50.1980">
    <property type="entry name" value="Nitrogenase molybdenum iron protein domain"/>
    <property type="match status" value="2"/>
</dbReference>
<accession>A0AAV6EDL8</accession>
<dbReference type="InterPro" id="IPR054828">
    <property type="entry name" value="Vit_B12_bind_prot"/>
</dbReference>
<dbReference type="AlphaFoldDB" id="A0AAV6EDL8"/>
<dbReference type="InterPro" id="IPR050902">
    <property type="entry name" value="ABC_Transporter_SBP"/>
</dbReference>
<evidence type="ECO:0000313" key="4">
    <source>
        <dbReference type="Proteomes" id="UP000423641"/>
    </source>
</evidence>
<dbReference type="Proteomes" id="UP000423641">
    <property type="component" value="Unassembled WGS sequence"/>
</dbReference>
<dbReference type="InterPro" id="IPR002491">
    <property type="entry name" value="ABC_transptr_periplasmic_BD"/>
</dbReference>
<evidence type="ECO:0000256" key="1">
    <source>
        <dbReference type="ARBA" id="ARBA00022729"/>
    </source>
</evidence>
<dbReference type="Pfam" id="PF01497">
    <property type="entry name" value="Peripla_BP_2"/>
    <property type="match status" value="1"/>
</dbReference>
<dbReference type="PANTHER" id="PTHR30535">
    <property type="entry name" value="VITAMIN B12-BINDING PROTEIN"/>
    <property type="match status" value="1"/>
</dbReference>
<keyword evidence="1" id="KW-0732">Signal</keyword>
<reference evidence="3 4" key="1">
    <citation type="submission" date="2019-09" db="EMBL/GenBank/DDBJ databases">
        <title>Draft genome sequences of 48 bacterial type strains from the CCUG.</title>
        <authorList>
            <person name="Tunovic T."/>
            <person name="Pineiro-Iglesias B."/>
            <person name="Unosson C."/>
            <person name="Inganas E."/>
            <person name="Ohlen M."/>
            <person name="Cardew S."/>
            <person name="Jensie-Markopoulos S."/>
            <person name="Salva-Serra F."/>
            <person name="Jaen-Luchoro D."/>
            <person name="Karlsson R."/>
            <person name="Svensson-Stadler L."/>
            <person name="Chun J."/>
            <person name="Moore E."/>
        </authorList>
    </citation>
    <scope>NUCLEOTIDE SEQUENCE [LARGE SCALE GENOMIC DNA]</scope>
    <source>
        <strain evidence="3 4">CCUG 34538</strain>
    </source>
</reference>
<dbReference type="NCBIfam" id="NF038402">
    <property type="entry name" value="TroA_like"/>
    <property type="match status" value="1"/>
</dbReference>
<gene>
    <name evidence="3" type="ORF">F7P66_08760</name>
</gene>
<dbReference type="RefSeq" id="WP_112000680.1">
    <property type="nucleotide sequence ID" value="NZ_CP053828.1"/>
</dbReference>
<evidence type="ECO:0000313" key="3">
    <source>
        <dbReference type="EMBL" id="KAB0611230.1"/>
    </source>
</evidence>
<evidence type="ECO:0000259" key="2">
    <source>
        <dbReference type="PROSITE" id="PS50983"/>
    </source>
</evidence>
<dbReference type="SUPFAM" id="SSF53807">
    <property type="entry name" value="Helical backbone' metal receptor"/>
    <property type="match status" value="1"/>
</dbReference>
<name>A0AAV6EDL8_CAMHY</name>
<feature type="domain" description="Fe/B12 periplasmic-binding" evidence="2">
    <location>
        <begin position="21"/>
        <end position="268"/>
    </location>
</feature>